<comment type="caution">
    <text evidence="2">The sequence shown here is derived from an EMBL/GenBank/DDBJ whole genome shotgun (WGS) entry which is preliminary data.</text>
</comment>
<gene>
    <name evidence="2" type="ORF">LY79DRAFT_539880</name>
</gene>
<proteinExistence type="predicted"/>
<dbReference type="RefSeq" id="XP_060418738.1">
    <property type="nucleotide sequence ID" value="XM_060556836.1"/>
</dbReference>
<evidence type="ECO:0000313" key="2">
    <source>
        <dbReference type="EMBL" id="KAK1597993.1"/>
    </source>
</evidence>
<dbReference type="AlphaFoldDB" id="A0AAD8VA95"/>
<evidence type="ECO:0000256" key="1">
    <source>
        <dbReference type="SAM" id="Phobius"/>
    </source>
</evidence>
<name>A0AAD8VA95_9PEZI</name>
<keyword evidence="1" id="KW-0812">Transmembrane</keyword>
<keyword evidence="1" id="KW-0472">Membrane</keyword>
<keyword evidence="3" id="KW-1185">Reference proteome</keyword>
<dbReference type="GeneID" id="85441076"/>
<reference evidence="2" key="1">
    <citation type="submission" date="2021-06" db="EMBL/GenBank/DDBJ databases">
        <title>Comparative genomics, transcriptomics and evolutionary studies reveal genomic signatures of adaptation to plant cell wall in hemibiotrophic fungi.</title>
        <authorList>
            <consortium name="DOE Joint Genome Institute"/>
            <person name="Baroncelli R."/>
            <person name="Diaz J.F."/>
            <person name="Benocci T."/>
            <person name="Peng M."/>
            <person name="Battaglia E."/>
            <person name="Haridas S."/>
            <person name="Andreopoulos W."/>
            <person name="Labutti K."/>
            <person name="Pangilinan J."/>
            <person name="Floch G.L."/>
            <person name="Makela M.R."/>
            <person name="Henrissat B."/>
            <person name="Grigoriev I.V."/>
            <person name="Crouch J.A."/>
            <person name="De Vries R.P."/>
            <person name="Sukno S.A."/>
            <person name="Thon M.R."/>
        </authorList>
    </citation>
    <scope>NUCLEOTIDE SEQUENCE</scope>
    <source>
        <strain evidence="2">CBS 125086</strain>
    </source>
</reference>
<keyword evidence="1" id="KW-1133">Transmembrane helix</keyword>
<dbReference type="Proteomes" id="UP001230504">
    <property type="component" value="Unassembled WGS sequence"/>
</dbReference>
<protein>
    <submittedName>
        <fullName evidence="2">Uncharacterized protein</fullName>
    </submittedName>
</protein>
<feature type="transmembrane region" description="Helical" evidence="1">
    <location>
        <begin position="38"/>
        <end position="58"/>
    </location>
</feature>
<dbReference type="EMBL" id="JAHLJV010000006">
    <property type="protein sequence ID" value="KAK1597993.1"/>
    <property type="molecule type" value="Genomic_DNA"/>
</dbReference>
<organism evidence="2 3">
    <name type="scientific">Colletotrichum navitas</name>
    <dbReference type="NCBI Taxonomy" id="681940"/>
    <lineage>
        <taxon>Eukaryota</taxon>
        <taxon>Fungi</taxon>
        <taxon>Dikarya</taxon>
        <taxon>Ascomycota</taxon>
        <taxon>Pezizomycotina</taxon>
        <taxon>Sordariomycetes</taxon>
        <taxon>Hypocreomycetidae</taxon>
        <taxon>Glomerellales</taxon>
        <taxon>Glomerellaceae</taxon>
        <taxon>Colletotrichum</taxon>
        <taxon>Colletotrichum graminicola species complex</taxon>
    </lineage>
</organism>
<sequence>MTLSMTGEGRAKTSLAVLGFSSFPDGWNYRQRLSQPGAVGLSLLVAWCWVSSYLASYLGTYLGR</sequence>
<evidence type="ECO:0000313" key="3">
    <source>
        <dbReference type="Proteomes" id="UP001230504"/>
    </source>
</evidence>
<accession>A0AAD8VA95</accession>